<dbReference type="EMBL" id="MU825407">
    <property type="protein sequence ID" value="KAJ7391182.1"/>
    <property type="molecule type" value="Genomic_DNA"/>
</dbReference>
<feature type="region of interest" description="Disordered" evidence="1">
    <location>
        <begin position="1"/>
        <end position="20"/>
    </location>
</feature>
<evidence type="ECO:0000313" key="2">
    <source>
        <dbReference type="EMBL" id="KAJ7391182.1"/>
    </source>
</evidence>
<accession>A0A9X0D8E5</accession>
<name>A0A9X0D8E5_9CNID</name>
<feature type="compositionally biased region" description="Polar residues" evidence="1">
    <location>
        <begin position="1"/>
        <end position="16"/>
    </location>
</feature>
<keyword evidence="3" id="KW-1185">Reference proteome</keyword>
<dbReference type="InterPro" id="IPR009689">
    <property type="entry name" value="DUF1280"/>
</dbReference>
<proteinExistence type="predicted"/>
<comment type="caution">
    <text evidence="2">The sequence shown here is derived from an EMBL/GenBank/DDBJ whole genome shotgun (WGS) entry which is preliminary data.</text>
</comment>
<evidence type="ECO:0000256" key="1">
    <source>
        <dbReference type="SAM" id="MobiDB-lite"/>
    </source>
</evidence>
<protein>
    <submittedName>
        <fullName evidence="2">Uncharacterized protein</fullName>
    </submittedName>
</protein>
<organism evidence="2 3">
    <name type="scientific">Desmophyllum pertusum</name>
    <dbReference type="NCBI Taxonomy" id="174260"/>
    <lineage>
        <taxon>Eukaryota</taxon>
        <taxon>Metazoa</taxon>
        <taxon>Cnidaria</taxon>
        <taxon>Anthozoa</taxon>
        <taxon>Hexacorallia</taxon>
        <taxon>Scleractinia</taxon>
        <taxon>Caryophylliina</taxon>
        <taxon>Caryophylliidae</taxon>
        <taxon>Desmophyllum</taxon>
    </lineage>
</organism>
<dbReference type="OrthoDB" id="5990115at2759"/>
<dbReference type="Pfam" id="PF06918">
    <property type="entry name" value="DUF1280"/>
    <property type="match status" value="1"/>
</dbReference>
<dbReference type="AlphaFoldDB" id="A0A9X0D8E5"/>
<gene>
    <name evidence="2" type="ORF">OS493_019313</name>
</gene>
<dbReference type="PANTHER" id="PTHR31424">
    <property type="entry name" value="PROTEIN CBG23806"/>
    <property type="match status" value="1"/>
</dbReference>
<dbReference type="Proteomes" id="UP001163046">
    <property type="component" value="Unassembled WGS sequence"/>
</dbReference>
<evidence type="ECO:0000313" key="3">
    <source>
        <dbReference type="Proteomes" id="UP001163046"/>
    </source>
</evidence>
<sequence>MKVSQPQAGSSTASESTLKKRSQVLEHLTESISAPTKSLEDIVCQEATTIRRNKKQFLESAAQSGLKITSSFTLKQISELKAHMPMEMLRMIKRSFKDALGYDIFGPERDIRNHLKSMEFAYECGNFESSTGKQVSFVRVANISDVITKSVTQLNESDHFVKKSNVPNNVLWVLLTGDKGGKSTKLMLQFLNCKEQHSVNTARLLAIFEGDKDNYECIEKVFGPVIDETKKVLSDMSELNLKVDLSNCSTSNKQPDVNIKGMQNWPTELQQVVGNLDNEHYSKRCLLCTKTNSSTCLSSHEECSISECWLSLGGDWEFIARLLGLTGPNGTFFCNFCHARIKDLEKGKPHTPWLLQNDSTVDPKKQFPVRSFESILSDNESFVKGGAVKSKANQFHNCECSPIFKQLDLSLSQCHACLYICLWVLESKH</sequence>
<dbReference type="PANTHER" id="PTHR31424:SF3">
    <property type="entry name" value="RING-TYPE DOMAIN-CONTAINING PROTEIN"/>
    <property type="match status" value="1"/>
</dbReference>
<reference evidence="2" key="1">
    <citation type="submission" date="2023-01" db="EMBL/GenBank/DDBJ databases">
        <title>Genome assembly of the deep-sea coral Lophelia pertusa.</title>
        <authorList>
            <person name="Herrera S."/>
            <person name="Cordes E."/>
        </authorList>
    </citation>
    <scope>NUCLEOTIDE SEQUENCE</scope>
    <source>
        <strain evidence="2">USNM1676648</strain>
        <tissue evidence="2">Polyp</tissue>
    </source>
</reference>